<dbReference type="PANTHER" id="PTHR10131:SF94">
    <property type="entry name" value="TNF RECEPTOR-ASSOCIATED FACTOR 4"/>
    <property type="match status" value="1"/>
</dbReference>
<comment type="caution">
    <text evidence="6">The sequence shown here is derived from an EMBL/GenBank/DDBJ whole genome shotgun (WGS) entry which is preliminary data.</text>
</comment>
<dbReference type="Proteomes" id="UP000681722">
    <property type="component" value="Unassembled WGS sequence"/>
</dbReference>
<dbReference type="SUPFAM" id="SSF49599">
    <property type="entry name" value="TRAF domain-like"/>
    <property type="match status" value="1"/>
</dbReference>
<organism evidence="6 8">
    <name type="scientific">Didymodactylos carnosus</name>
    <dbReference type="NCBI Taxonomy" id="1234261"/>
    <lineage>
        <taxon>Eukaryota</taxon>
        <taxon>Metazoa</taxon>
        <taxon>Spiralia</taxon>
        <taxon>Gnathifera</taxon>
        <taxon>Rotifera</taxon>
        <taxon>Eurotatoria</taxon>
        <taxon>Bdelloidea</taxon>
        <taxon>Philodinida</taxon>
        <taxon>Philodinidae</taxon>
        <taxon>Didymodactylos</taxon>
    </lineage>
</organism>
<dbReference type="PROSITE" id="PS50089">
    <property type="entry name" value="ZF_RING_2"/>
    <property type="match status" value="1"/>
</dbReference>
<keyword evidence="2" id="KW-0862">Zinc</keyword>
<dbReference type="InterPro" id="IPR001841">
    <property type="entry name" value="Znf_RING"/>
</dbReference>
<evidence type="ECO:0000313" key="8">
    <source>
        <dbReference type="Proteomes" id="UP000663829"/>
    </source>
</evidence>
<evidence type="ECO:0000313" key="7">
    <source>
        <dbReference type="EMBL" id="CAF4360551.1"/>
    </source>
</evidence>
<keyword evidence="8" id="KW-1185">Reference proteome</keyword>
<keyword evidence="4" id="KW-0175">Coiled coil</keyword>
<feature type="domain" description="RING-type" evidence="5">
    <location>
        <begin position="23"/>
        <end position="59"/>
    </location>
</feature>
<gene>
    <name evidence="6" type="ORF">GPM918_LOCUS36572</name>
    <name evidence="7" type="ORF">SRO942_LOCUS37316</name>
</gene>
<evidence type="ECO:0000259" key="5">
    <source>
        <dbReference type="PROSITE" id="PS50089"/>
    </source>
</evidence>
<protein>
    <recommendedName>
        <fullName evidence="5">RING-type domain-containing protein</fullName>
    </recommendedName>
</protein>
<dbReference type="SUPFAM" id="SSF57850">
    <property type="entry name" value="RING/U-box"/>
    <property type="match status" value="1"/>
</dbReference>
<proteinExistence type="predicted"/>
<evidence type="ECO:0000256" key="1">
    <source>
        <dbReference type="ARBA" id="ARBA00022771"/>
    </source>
</evidence>
<dbReference type="Gene3D" id="3.30.40.10">
    <property type="entry name" value="Zinc/RING finger domain, C3HC4 (zinc finger)"/>
    <property type="match status" value="2"/>
</dbReference>
<dbReference type="PANTHER" id="PTHR10131">
    <property type="entry name" value="TNF RECEPTOR ASSOCIATED FACTOR"/>
    <property type="match status" value="1"/>
</dbReference>
<keyword evidence="1 3" id="KW-0479">Metal-binding</keyword>
<dbReference type="AlphaFoldDB" id="A0A815T575"/>
<dbReference type="OrthoDB" id="9049620at2759"/>
<dbReference type="Proteomes" id="UP000663829">
    <property type="component" value="Unassembled WGS sequence"/>
</dbReference>
<reference evidence="6" key="1">
    <citation type="submission" date="2021-02" db="EMBL/GenBank/DDBJ databases">
        <authorList>
            <person name="Nowell W R."/>
        </authorList>
    </citation>
    <scope>NUCLEOTIDE SEQUENCE</scope>
</reference>
<name>A0A815T575_9BILA</name>
<evidence type="ECO:0000256" key="4">
    <source>
        <dbReference type="SAM" id="Coils"/>
    </source>
</evidence>
<dbReference type="GO" id="GO:0008270">
    <property type="term" value="F:zinc ion binding"/>
    <property type="evidence" value="ECO:0007669"/>
    <property type="project" value="UniProtKB-KW"/>
</dbReference>
<dbReference type="EMBL" id="CAJOBC010087754">
    <property type="protein sequence ID" value="CAF4360551.1"/>
    <property type="molecule type" value="Genomic_DNA"/>
</dbReference>
<sequence>MASSSGNICTERVQGKVEDEYLCSICHNLIWKPIACKNCDNVFCTSCIQQWTNNNSSCPFRCPQFEEKRCPPMINALLSKLNIKCKFIGNGCADVHLYDSIEKHEKNCQYQQLKCQGCSDLVLKKDLTKHELVCAEVKVECIKCKYIYKQHDKHELVECLSIRLDIAERNAQSSRGKIEKLEKMVENLETILHEHKLICPPLNQILQNIPLSSLEKNWYIIYDHPYSWITTTEELRQLYIKCIDKRILVGAINGSSSTVLALAAIGPSSILQLETHVNGSMHYSNVYWYLASNKAFGFSPSPIVNPYNADTASTDGDKRLSWYLSRGVGGYRAGTAIDLLNDNNWRKLIMTEK</sequence>
<evidence type="ECO:0000256" key="3">
    <source>
        <dbReference type="PROSITE-ProRule" id="PRU00175"/>
    </source>
</evidence>
<dbReference type="EMBL" id="CAJNOQ010022242">
    <property type="protein sequence ID" value="CAF1498454.1"/>
    <property type="molecule type" value="Genomic_DNA"/>
</dbReference>
<keyword evidence="1 3" id="KW-0863">Zinc-finger</keyword>
<evidence type="ECO:0000256" key="2">
    <source>
        <dbReference type="ARBA" id="ARBA00022833"/>
    </source>
</evidence>
<accession>A0A815T575</accession>
<dbReference type="InterPro" id="IPR013083">
    <property type="entry name" value="Znf_RING/FYVE/PHD"/>
</dbReference>
<evidence type="ECO:0000313" key="6">
    <source>
        <dbReference type="EMBL" id="CAF1498454.1"/>
    </source>
</evidence>
<feature type="coiled-coil region" evidence="4">
    <location>
        <begin position="164"/>
        <end position="198"/>
    </location>
</feature>